<comment type="caution">
    <text evidence="1">The sequence shown here is derived from an EMBL/GenBank/DDBJ whole genome shotgun (WGS) entry which is preliminary data.</text>
</comment>
<evidence type="ECO:0000313" key="1">
    <source>
        <dbReference type="EMBL" id="MBK1619390.1"/>
    </source>
</evidence>
<dbReference type="AlphaFoldDB" id="A0A9X0W9D7"/>
<protein>
    <recommendedName>
        <fullName evidence="3">Polysaccharide deacetylase family protein</fullName>
    </recommendedName>
</protein>
<dbReference type="SUPFAM" id="SSF88713">
    <property type="entry name" value="Glycoside hydrolase/deacetylase"/>
    <property type="match status" value="1"/>
</dbReference>
<sequence>MREHGYLVLSLDTELAWGYYDDDDARERLFSADGSRERRSIERVLALCDDQGIRATWAMVGHLFFSQCEDCAPCPVAAWRDDHRGFREVHVTGQAAQMQPAHPQLAQMQPAHPQLVHPQPAHPQWYAPDVRDLLLAASDRHELAFHGFSHRPFHQMDADAAQSEVQAWLAVAGRFGVKPESIVFPRNRVGHLPLFADAGFRCFRAPDRTPRWHLRRFGSALKSADDLLALSTPRVYRREQLRREQGLIRVPSSAHLFDFPRGLELRLDRVGLQRLRLRGIAKAIDHAARSGGILHLWAHPWELRTPADEDKLEYLLGLAAEQIAAGRLRSITMSELSALASRTERR</sequence>
<gene>
    <name evidence="1" type="ORF">CKO42_13260</name>
</gene>
<dbReference type="EMBL" id="NRRY01000020">
    <property type="protein sequence ID" value="MBK1619390.1"/>
    <property type="molecule type" value="Genomic_DNA"/>
</dbReference>
<name>A0A9X0W9D7_9GAMM</name>
<dbReference type="Proteomes" id="UP001138768">
    <property type="component" value="Unassembled WGS sequence"/>
</dbReference>
<reference evidence="1 2" key="1">
    <citation type="journal article" date="2020" name="Microorganisms">
        <title>Osmotic Adaptation and Compatible Solute Biosynthesis of Phototrophic Bacteria as Revealed from Genome Analyses.</title>
        <authorList>
            <person name="Imhoff J.F."/>
            <person name="Rahn T."/>
            <person name="Kunzel S."/>
            <person name="Keller A."/>
            <person name="Neulinger S.C."/>
        </authorList>
    </citation>
    <scope>NUCLEOTIDE SEQUENCE [LARGE SCALE GENOMIC DNA]</scope>
    <source>
        <strain evidence="1 2">DSM 25653</strain>
    </source>
</reference>
<accession>A0A9X0W9D7</accession>
<evidence type="ECO:0008006" key="3">
    <source>
        <dbReference type="Google" id="ProtNLM"/>
    </source>
</evidence>
<organism evidence="1 2">
    <name type="scientific">Lamprobacter modestohalophilus</name>
    <dbReference type="NCBI Taxonomy" id="1064514"/>
    <lineage>
        <taxon>Bacteria</taxon>
        <taxon>Pseudomonadati</taxon>
        <taxon>Pseudomonadota</taxon>
        <taxon>Gammaproteobacteria</taxon>
        <taxon>Chromatiales</taxon>
        <taxon>Chromatiaceae</taxon>
        <taxon>Lamprobacter</taxon>
    </lineage>
</organism>
<dbReference type="InterPro" id="IPR011330">
    <property type="entry name" value="Glyco_hydro/deAcase_b/a-brl"/>
</dbReference>
<dbReference type="Gene3D" id="3.20.20.370">
    <property type="entry name" value="Glycoside hydrolase/deacetylase"/>
    <property type="match status" value="1"/>
</dbReference>
<proteinExistence type="predicted"/>
<keyword evidence="2" id="KW-1185">Reference proteome</keyword>
<evidence type="ECO:0000313" key="2">
    <source>
        <dbReference type="Proteomes" id="UP001138768"/>
    </source>
</evidence>
<dbReference type="GO" id="GO:0005975">
    <property type="term" value="P:carbohydrate metabolic process"/>
    <property type="evidence" value="ECO:0007669"/>
    <property type="project" value="InterPro"/>
</dbReference>